<dbReference type="VEuPathDB" id="FungiDB:FUN_003847"/>
<accession>A0A2N1NHY5</accession>
<reference evidence="2 3" key="2">
    <citation type="submission" date="2017-10" db="EMBL/GenBank/DDBJ databases">
        <title>Extensive intraspecific genome diversity in a model arbuscular mycorrhizal fungus.</title>
        <authorList>
            <person name="Chen E.C.H."/>
            <person name="Morin E."/>
            <person name="Baudet D."/>
            <person name="Noel J."/>
            <person name="Ndikumana S."/>
            <person name="Charron P."/>
            <person name="St-Onge C."/>
            <person name="Giorgi J."/>
            <person name="Grigoriev I.V."/>
            <person name="Roux C."/>
            <person name="Martin F.M."/>
            <person name="Corradi N."/>
        </authorList>
    </citation>
    <scope>NUCLEOTIDE SEQUENCE [LARGE SCALE GENOMIC DNA]</scope>
    <source>
        <strain evidence="2 3">C2</strain>
    </source>
</reference>
<comment type="caution">
    <text evidence="2">The sequence shown here is derived from an EMBL/GenBank/DDBJ whole genome shotgun (WGS) entry which is preliminary data.</text>
</comment>
<keyword evidence="1" id="KW-1133">Transmembrane helix</keyword>
<dbReference type="Proteomes" id="UP000233469">
    <property type="component" value="Unassembled WGS sequence"/>
</dbReference>
<evidence type="ECO:0000313" key="2">
    <source>
        <dbReference type="EMBL" id="PKK73535.1"/>
    </source>
</evidence>
<name>A0A2N1NHY5_9GLOM</name>
<gene>
    <name evidence="2" type="ORF">RhiirC2_775898</name>
</gene>
<keyword evidence="1" id="KW-0812">Transmembrane</keyword>
<protein>
    <submittedName>
        <fullName evidence="2">Uncharacterized protein</fullName>
    </submittedName>
</protein>
<sequence>MSRAISISSQFRRIRYFFVDIQGNPAVLMNIELDKLYLILLLELDRNGSLNILKKEEIRNPGVWYFLIKRVIMNRNLMFAFLLLAALAMVNAVPYQLLKRDRDIVQLVILYFGCIVMKLRWTLFPYWKSKTTSINSH</sequence>
<feature type="transmembrane region" description="Helical" evidence="1">
    <location>
        <begin position="77"/>
        <end position="98"/>
    </location>
</feature>
<proteinExistence type="predicted"/>
<evidence type="ECO:0000256" key="1">
    <source>
        <dbReference type="SAM" id="Phobius"/>
    </source>
</evidence>
<keyword evidence="1" id="KW-0472">Membrane</keyword>
<dbReference type="EMBL" id="LLXL01000364">
    <property type="protein sequence ID" value="PKK73535.1"/>
    <property type="molecule type" value="Genomic_DNA"/>
</dbReference>
<reference evidence="2 3" key="1">
    <citation type="submission" date="2016-04" db="EMBL/GenBank/DDBJ databases">
        <title>Genome analyses suggest a sexual origin of heterokaryosis in a supposedly ancient asexual fungus.</title>
        <authorList>
            <person name="Ropars J."/>
            <person name="Sedzielewska K."/>
            <person name="Noel J."/>
            <person name="Charron P."/>
            <person name="Farinelli L."/>
            <person name="Marton T."/>
            <person name="Kruger M."/>
            <person name="Pelin A."/>
            <person name="Brachmann A."/>
            <person name="Corradi N."/>
        </authorList>
    </citation>
    <scope>NUCLEOTIDE SEQUENCE [LARGE SCALE GENOMIC DNA]</scope>
    <source>
        <strain evidence="2 3">C2</strain>
    </source>
</reference>
<dbReference type="AlphaFoldDB" id="A0A2N1NHY5"/>
<feature type="transmembrane region" description="Helical" evidence="1">
    <location>
        <begin position="104"/>
        <end position="121"/>
    </location>
</feature>
<evidence type="ECO:0000313" key="3">
    <source>
        <dbReference type="Proteomes" id="UP000233469"/>
    </source>
</evidence>
<organism evidence="2 3">
    <name type="scientific">Rhizophagus irregularis</name>
    <dbReference type="NCBI Taxonomy" id="588596"/>
    <lineage>
        <taxon>Eukaryota</taxon>
        <taxon>Fungi</taxon>
        <taxon>Fungi incertae sedis</taxon>
        <taxon>Mucoromycota</taxon>
        <taxon>Glomeromycotina</taxon>
        <taxon>Glomeromycetes</taxon>
        <taxon>Glomerales</taxon>
        <taxon>Glomeraceae</taxon>
        <taxon>Rhizophagus</taxon>
    </lineage>
</organism>